<evidence type="ECO:0000313" key="9">
    <source>
        <dbReference type="Proteomes" id="UP000093173"/>
    </source>
</evidence>
<evidence type="ECO:0000256" key="4">
    <source>
        <dbReference type="ARBA" id="ARBA00022692"/>
    </source>
</evidence>
<comment type="similarity">
    <text evidence="2">Belongs to the urea transporter family.</text>
</comment>
<dbReference type="Pfam" id="PF03253">
    <property type="entry name" value="UT"/>
    <property type="match status" value="1"/>
</dbReference>
<evidence type="ECO:0000313" key="8">
    <source>
        <dbReference type="EMBL" id="OCH75667.1"/>
    </source>
</evidence>
<dbReference type="AlphaFoldDB" id="A0A1B9QYE6"/>
<reference evidence="9" key="1">
    <citation type="submission" date="2016-06" db="EMBL/GenBank/DDBJ databases">
        <authorList>
            <person name="Hehemann J.-H."/>
            <person name="Arevalo P."/>
            <person name="Datta M.S."/>
            <person name="Polz M.F."/>
        </authorList>
    </citation>
    <scope>NUCLEOTIDE SEQUENCE [LARGE SCALE GENOMIC DNA]</scope>
    <source>
        <strain evidence="9">9CSC122</strain>
    </source>
</reference>
<dbReference type="Proteomes" id="UP000093173">
    <property type="component" value="Unassembled WGS sequence"/>
</dbReference>
<feature type="transmembrane region" description="Helical" evidence="7">
    <location>
        <begin position="98"/>
        <end position="115"/>
    </location>
</feature>
<evidence type="ECO:0000256" key="5">
    <source>
        <dbReference type="ARBA" id="ARBA00022989"/>
    </source>
</evidence>
<proteinExistence type="inferred from homology"/>
<evidence type="ECO:0000256" key="7">
    <source>
        <dbReference type="SAM" id="Phobius"/>
    </source>
</evidence>
<evidence type="ECO:0000256" key="2">
    <source>
        <dbReference type="ARBA" id="ARBA00005914"/>
    </source>
</evidence>
<feature type="transmembrane region" description="Helical" evidence="7">
    <location>
        <begin position="34"/>
        <end position="56"/>
    </location>
</feature>
<comment type="caution">
    <text evidence="8">The sequence shown here is derived from an EMBL/GenBank/DDBJ whole genome shotgun (WGS) entry which is preliminary data.</text>
</comment>
<feature type="transmembrane region" description="Helical" evidence="7">
    <location>
        <begin position="76"/>
        <end position="92"/>
    </location>
</feature>
<evidence type="ECO:0000256" key="1">
    <source>
        <dbReference type="ARBA" id="ARBA00004651"/>
    </source>
</evidence>
<protein>
    <recommendedName>
        <fullName evidence="10">Urea transporter</fullName>
    </recommendedName>
</protein>
<dbReference type="GO" id="GO:0005886">
    <property type="term" value="C:plasma membrane"/>
    <property type="evidence" value="ECO:0007669"/>
    <property type="project" value="UniProtKB-SubCell"/>
</dbReference>
<dbReference type="EMBL" id="MAJZ01000517">
    <property type="protein sequence ID" value="OCH75667.1"/>
    <property type="molecule type" value="Genomic_DNA"/>
</dbReference>
<dbReference type="PANTHER" id="PTHR10464">
    <property type="entry name" value="UREA TRANSPORTER"/>
    <property type="match status" value="1"/>
</dbReference>
<evidence type="ECO:0000256" key="3">
    <source>
        <dbReference type="ARBA" id="ARBA00022475"/>
    </source>
</evidence>
<evidence type="ECO:0008006" key="10">
    <source>
        <dbReference type="Google" id="ProtNLM"/>
    </source>
</evidence>
<feature type="transmembrane region" description="Helical" evidence="7">
    <location>
        <begin position="122"/>
        <end position="143"/>
    </location>
</feature>
<dbReference type="Gene3D" id="1.10.3430.10">
    <property type="entry name" value="Ammonium transporter AmtB like domains"/>
    <property type="match status" value="1"/>
</dbReference>
<dbReference type="RefSeq" id="WP_065576854.1">
    <property type="nucleotide sequence ID" value="NZ_JBNGCH010000517.1"/>
</dbReference>
<feature type="transmembrane region" description="Helical" evidence="7">
    <location>
        <begin position="208"/>
        <end position="227"/>
    </location>
</feature>
<organism evidence="8 9">
    <name type="scientific">Vibrio genomosp. F10</name>
    <dbReference type="NCBI Taxonomy" id="723171"/>
    <lineage>
        <taxon>Bacteria</taxon>
        <taxon>Pseudomonadati</taxon>
        <taxon>Pseudomonadota</taxon>
        <taxon>Gammaproteobacteria</taxon>
        <taxon>Vibrionales</taxon>
        <taxon>Vibrionaceae</taxon>
        <taxon>Vibrio</taxon>
    </lineage>
</organism>
<feature type="transmembrane region" description="Helical" evidence="7">
    <location>
        <begin position="181"/>
        <end position="201"/>
    </location>
</feature>
<evidence type="ECO:0000256" key="6">
    <source>
        <dbReference type="ARBA" id="ARBA00023136"/>
    </source>
</evidence>
<keyword evidence="4 7" id="KW-0812">Transmembrane</keyword>
<feature type="transmembrane region" description="Helical" evidence="7">
    <location>
        <begin position="287"/>
        <end position="306"/>
    </location>
</feature>
<name>A0A1B9QYE6_9VIBR</name>
<keyword evidence="6 7" id="KW-0472">Membrane</keyword>
<keyword evidence="9" id="KW-1185">Reference proteome</keyword>
<dbReference type="GO" id="GO:0015204">
    <property type="term" value="F:urea transmembrane transporter activity"/>
    <property type="evidence" value="ECO:0007669"/>
    <property type="project" value="InterPro"/>
</dbReference>
<dbReference type="InterPro" id="IPR004937">
    <property type="entry name" value="Urea_transporter"/>
</dbReference>
<dbReference type="PANTHER" id="PTHR10464:SF4">
    <property type="entry name" value="UREA TRANSPORTER"/>
    <property type="match status" value="1"/>
</dbReference>
<dbReference type="InterPro" id="IPR029020">
    <property type="entry name" value="Ammonium/urea_transptr"/>
</dbReference>
<gene>
    <name evidence="8" type="ORF">A6E14_01750</name>
</gene>
<keyword evidence="3" id="KW-1003">Cell membrane</keyword>
<comment type="subcellular location">
    <subcellularLocation>
        <location evidence="1">Cell membrane</location>
        <topology evidence="1">Multi-pass membrane protein</topology>
    </subcellularLocation>
</comment>
<keyword evidence="5 7" id="KW-1133">Transmembrane helix</keyword>
<sequence length="316" mass="34163">MSRHKITLSLYEKAIVLLRGMGQVTFQENAATGIFVAMAVGFHSLPLFSAMFAGLWVSTWVGKRVCSNTQDVTRGLYGYNGALVGLAFYTLFQSIPFFWMTLSIFVASAICSVIQSRWRSSLPIFTVPFLLVTLLFTLLFTLVEGSFNLPFGKLEPLTSLHNATQRTITVLDGLKGVLSGVGQIVFVQPLLPSVLILIGIACSSRSTALWACVGSACGMMVAVTINLPNSLSLQGLCGFSASLTAIALSQRYDLPQSRALSRSNLLAKGRIMAGVIFATLLSVFSDWLGVVTLTLPFVLSCWIMILKRTSPSTPTP</sequence>
<accession>A0A1B9QYE6</accession>